<dbReference type="Pfam" id="PF21150">
    <property type="entry name" value="YebU_pre-PUA_dom"/>
    <property type="match status" value="1"/>
</dbReference>
<organism evidence="10 11">
    <name type="scientific">Celerinatantimonas yamalensis</name>
    <dbReference type="NCBI Taxonomy" id="559956"/>
    <lineage>
        <taxon>Bacteria</taxon>
        <taxon>Pseudomonadati</taxon>
        <taxon>Pseudomonadota</taxon>
        <taxon>Gammaproteobacteria</taxon>
        <taxon>Celerinatantimonadaceae</taxon>
        <taxon>Celerinatantimonas</taxon>
    </lineage>
</organism>
<keyword evidence="3 7" id="KW-0489">Methyltransferase</keyword>
<feature type="active site" description="Nucleophile" evidence="7 8">
    <location>
        <position position="245"/>
    </location>
</feature>
<evidence type="ECO:0000259" key="9">
    <source>
        <dbReference type="PROSITE" id="PS51686"/>
    </source>
</evidence>
<dbReference type="GO" id="GO:0032259">
    <property type="term" value="P:methylation"/>
    <property type="evidence" value="ECO:0007669"/>
    <property type="project" value="UniProtKB-KW"/>
</dbReference>
<dbReference type="InterPro" id="IPR023267">
    <property type="entry name" value="RCMT"/>
</dbReference>
<dbReference type="PRINTS" id="PR02008">
    <property type="entry name" value="RCMTFAMILY"/>
</dbReference>
<feature type="binding site" evidence="7 8">
    <location>
        <begin position="123"/>
        <end position="129"/>
    </location>
    <ligand>
        <name>S-adenosyl-L-methionine</name>
        <dbReference type="ChEBI" id="CHEBI:59789"/>
    </ligand>
</feature>
<keyword evidence="2 7" id="KW-0698">rRNA processing</keyword>
<dbReference type="Gene3D" id="3.10.450.720">
    <property type="match status" value="1"/>
</dbReference>
<keyword evidence="4 7" id="KW-0808">Transferase</keyword>
<keyword evidence="1 7" id="KW-0963">Cytoplasm</keyword>
<evidence type="ECO:0000256" key="2">
    <source>
        <dbReference type="ARBA" id="ARBA00022552"/>
    </source>
</evidence>
<dbReference type="HAMAP" id="MF_01579">
    <property type="entry name" value="16SrRNA_methyltr_F"/>
    <property type="match status" value="1"/>
</dbReference>
<dbReference type="SUPFAM" id="SSF53335">
    <property type="entry name" value="S-adenosyl-L-methionine-dependent methyltransferases"/>
    <property type="match status" value="1"/>
</dbReference>
<sequence length="475" mass="53456">MSASLPQDFIQLIGETVVDERCFEQFLHYCDQPLRRSVRVNTLKITVTEFVTRMTNQGWMLTPIPWCEQGFWLEREDETTPLGNTLEHLGGLFYIQEASSMLPVSALFHFIRVCDAPLLLDAAAAPGSKTTQIAARLAHQGAIVANEFSASRIKGLYSNLQRCGIANVALTNYNADVFGRWLPETFNGILLDAPCSGEGTLRKDPHAMSNWSIDHVNEIAALQLQLLDSALHALKTGGVVIYSTCTLNHLENQHVIANLQARFPDAVEVLPLAKLFNGAHQALTPEGYLHVWPQTYDCEGFFVAALRKVKTLEAPSVIKKVRALPFSLATNKQAQVLAEHIRVQFGLKLPQNSRLMTRDNEFWLFPEQLYALTNDIRFDRIGIKVAEQFKKEIKLTHEAISYWANQITNNIIECDSEQAQAFMQGRDLPWPDAKAGDGEVVIRYQQTTLGLGKWLKGKIKNRLPRELVRDTVQFS</sequence>
<dbReference type="NCBIfam" id="NF008898">
    <property type="entry name" value="PRK11933.1"/>
    <property type="match status" value="1"/>
</dbReference>
<keyword evidence="5 7" id="KW-0949">S-adenosyl-L-methionine</keyword>
<comment type="subcellular location">
    <subcellularLocation>
        <location evidence="7">Cytoplasm</location>
    </subcellularLocation>
</comment>
<comment type="caution">
    <text evidence="7 8">Lacks conserved residue(s) required for the propagation of feature annotation.</text>
</comment>
<dbReference type="NCBIfam" id="TIGR00446">
    <property type="entry name" value="nop2p"/>
    <property type="match status" value="1"/>
</dbReference>
<comment type="caution">
    <text evidence="10">The sequence shown here is derived from an EMBL/GenBank/DDBJ whole genome shotgun (WGS) entry which is preliminary data.</text>
</comment>
<evidence type="ECO:0000313" key="10">
    <source>
        <dbReference type="EMBL" id="MFM2484037.1"/>
    </source>
</evidence>
<keyword evidence="11" id="KW-1185">Reference proteome</keyword>
<feature type="domain" description="SAM-dependent MTase RsmB/NOP-type" evidence="9">
    <location>
        <begin position="26"/>
        <end position="309"/>
    </location>
</feature>
<dbReference type="PANTHER" id="PTHR22807">
    <property type="entry name" value="NOP2 YEAST -RELATED NOL1/NOP2/FMU SUN DOMAIN-CONTAINING"/>
    <property type="match status" value="1"/>
</dbReference>
<comment type="function">
    <text evidence="7">Specifically methylates the cytosine at position 1407 (m5C1407) of 16S rRNA.</text>
</comment>
<keyword evidence="6 7" id="KW-0694">RNA-binding</keyword>
<dbReference type="Gene3D" id="3.40.50.150">
    <property type="entry name" value="Vaccinia Virus protein VP39"/>
    <property type="match status" value="1"/>
</dbReference>
<evidence type="ECO:0000256" key="4">
    <source>
        <dbReference type="ARBA" id="ARBA00022679"/>
    </source>
</evidence>
<reference evidence="10 11" key="1">
    <citation type="journal article" date="2013" name="Int. J. Syst. Evol. Microbiol.">
        <title>Celerinatantimonas yamalensis sp. nov., a cold-adapted diazotrophic bacterium from a cold permafrost brine.</title>
        <authorList>
            <person name="Shcherbakova V."/>
            <person name="Chuvilskaya N."/>
            <person name="Rivkina E."/>
            <person name="Demidov N."/>
            <person name="Uchaeva V."/>
            <person name="Suetin S."/>
            <person name="Suzina N."/>
            <person name="Gilichinsky D."/>
        </authorList>
    </citation>
    <scope>NUCLEOTIDE SEQUENCE [LARGE SCALE GENOMIC DNA]</scope>
    <source>
        <strain evidence="10 11">C7</strain>
    </source>
</reference>
<dbReference type="InterPro" id="IPR011023">
    <property type="entry name" value="Nop2p"/>
</dbReference>
<dbReference type="PROSITE" id="PS51686">
    <property type="entry name" value="SAM_MT_RSMB_NOP"/>
    <property type="match status" value="1"/>
</dbReference>
<dbReference type="PANTHER" id="PTHR22807:SF30">
    <property type="entry name" value="28S RRNA (CYTOSINE(4447)-C(5))-METHYLTRANSFERASE-RELATED"/>
    <property type="match status" value="1"/>
</dbReference>
<evidence type="ECO:0000256" key="8">
    <source>
        <dbReference type="PROSITE-ProRule" id="PRU01023"/>
    </source>
</evidence>
<dbReference type="InterPro" id="IPR048457">
    <property type="entry name" value="YebU_pre-PUA_dom"/>
</dbReference>
<dbReference type="RefSeq" id="WP_408622180.1">
    <property type="nucleotide sequence ID" value="NZ_JBEQCT010000001.1"/>
</dbReference>
<dbReference type="InterPro" id="IPR027391">
    <property type="entry name" value="Nol1_Nop2_Fmu_2"/>
</dbReference>
<dbReference type="InterPro" id="IPR031341">
    <property type="entry name" value="Methyltr_RsmF_N"/>
</dbReference>
<evidence type="ECO:0000256" key="1">
    <source>
        <dbReference type="ARBA" id="ARBA00022490"/>
    </source>
</evidence>
<dbReference type="InterPro" id="IPR049560">
    <property type="entry name" value="MeTrfase_RsmB-F_NOP2_cat"/>
</dbReference>
<accession>A0ABW9G387</accession>
<dbReference type="InterPro" id="IPR023545">
    <property type="entry name" value="rRNA_ssu_MeTfrase_F"/>
</dbReference>
<gene>
    <name evidence="7 10" type="primary">rsmF</name>
    <name evidence="10" type="ORF">ABUE30_02975</name>
</gene>
<protein>
    <recommendedName>
        <fullName evidence="7">Ribosomal RNA small subunit methyltransferase F</fullName>
        <ecNumber evidence="7">2.1.1.178</ecNumber>
    </recommendedName>
    <alternativeName>
        <fullName evidence="7">16S rRNA m5C1407 methyltransferase</fullName>
    </alternativeName>
    <alternativeName>
        <fullName evidence="7">rRNA (cytosine-C(5)-)-methyltransferase RsmF</fullName>
    </alternativeName>
</protein>
<evidence type="ECO:0000256" key="3">
    <source>
        <dbReference type="ARBA" id="ARBA00022603"/>
    </source>
</evidence>
<dbReference type="EMBL" id="JBEQCT010000001">
    <property type="protein sequence ID" value="MFM2484037.1"/>
    <property type="molecule type" value="Genomic_DNA"/>
</dbReference>
<comment type="catalytic activity">
    <reaction evidence="7">
        <text>cytidine(1407) in 16S rRNA + S-adenosyl-L-methionine = 5-methylcytidine(1407) in 16S rRNA + S-adenosyl-L-homocysteine + H(+)</text>
        <dbReference type="Rhea" id="RHEA:42756"/>
        <dbReference type="Rhea" id="RHEA-COMP:10223"/>
        <dbReference type="Rhea" id="RHEA-COMP:10224"/>
        <dbReference type="ChEBI" id="CHEBI:15378"/>
        <dbReference type="ChEBI" id="CHEBI:57856"/>
        <dbReference type="ChEBI" id="CHEBI:59789"/>
        <dbReference type="ChEBI" id="CHEBI:74483"/>
        <dbReference type="ChEBI" id="CHEBI:82748"/>
        <dbReference type="EC" id="2.1.1.178"/>
    </reaction>
</comment>
<feature type="binding site" evidence="7 8">
    <location>
        <position position="192"/>
    </location>
    <ligand>
        <name>S-adenosyl-L-methionine</name>
        <dbReference type="ChEBI" id="CHEBI:59789"/>
    </ligand>
</feature>
<evidence type="ECO:0000256" key="5">
    <source>
        <dbReference type="ARBA" id="ARBA00022691"/>
    </source>
</evidence>
<feature type="binding site" evidence="7 8">
    <location>
        <position position="147"/>
    </location>
    <ligand>
        <name>S-adenosyl-L-methionine</name>
        <dbReference type="ChEBI" id="CHEBI:59789"/>
    </ligand>
</feature>
<proteinExistence type="inferred from homology"/>
<evidence type="ECO:0000256" key="7">
    <source>
        <dbReference type="HAMAP-Rule" id="MF_01579"/>
    </source>
</evidence>
<name>A0ABW9G387_9GAMM</name>
<dbReference type="EC" id="2.1.1.178" evidence="7"/>
<comment type="similarity">
    <text evidence="7 8">Belongs to the class I-like SAM-binding methyltransferase superfamily. RsmB/NOP family.</text>
</comment>
<dbReference type="Pfam" id="PF13636">
    <property type="entry name" value="Methyltranf_PUA"/>
    <property type="match status" value="1"/>
</dbReference>
<dbReference type="Proteomes" id="UP001629953">
    <property type="component" value="Unassembled WGS sequence"/>
</dbReference>
<dbReference type="Pfam" id="PF01189">
    <property type="entry name" value="Methyltr_RsmB-F"/>
    <property type="match status" value="1"/>
</dbReference>
<dbReference type="Pfam" id="PF17125">
    <property type="entry name" value="Methyltr_RsmF_N"/>
    <property type="match status" value="1"/>
</dbReference>
<evidence type="ECO:0000313" key="11">
    <source>
        <dbReference type="Proteomes" id="UP001629953"/>
    </source>
</evidence>
<evidence type="ECO:0000256" key="6">
    <source>
        <dbReference type="ARBA" id="ARBA00022884"/>
    </source>
</evidence>
<dbReference type="InterPro" id="IPR029063">
    <property type="entry name" value="SAM-dependent_MTases_sf"/>
</dbReference>
<dbReference type="InterPro" id="IPR001678">
    <property type="entry name" value="MeTrfase_RsmB-F_NOP2_dom"/>
</dbReference>
<dbReference type="GO" id="GO:0008168">
    <property type="term" value="F:methyltransferase activity"/>
    <property type="evidence" value="ECO:0007669"/>
    <property type="project" value="UniProtKB-KW"/>
</dbReference>